<dbReference type="InterPro" id="IPR007834">
    <property type="entry name" value="DSS1_SEM1"/>
</dbReference>
<evidence type="ECO:0000256" key="2">
    <source>
        <dbReference type="RuleBase" id="RU369057"/>
    </source>
</evidence>
<dbReference type="Pfam" id="PF05160">
    <property type="entry name" value="DSS1_SEM1"/>
    <property type="match status" value="1"/>
</dbReference>
<dbReference type="SMART" id="SM01385">
    <property type="entry name" value="DSS1_SEM1"/>
    <property type="match status" value="1"/>
</dbReference>
<dbReference type="Proteomes" id="UP000287651">
    <property type="component" value="Unassembled WGS sequence"/>
</dbReference>
<keyword evidence="2" id="KW-0539">Nucleus</keyword>
<sequence>NPARAYQNSHESQSIQGDSIVRLRTADRDRLYYPSWRALRGQIASNPRGFGKALGFRGYFLSSSMATETKPVAAEDPKVDLFEDDDEFEEFEFGEGKIRPRAVIARGLRALFLPREETERLPAQGERSRRRRRRCVGDARGSRALFLPREETERLPVRGERSRRQWDEKEEGKETGQQWEDDWDDDDVNDDFSVQLKKELESSTEKS</sequence>
<feature type="region of interest" description="Disordered" evidence="3">
    <location>
        <begin position="150"/>
        <end position="190"/>
    </location>
</feature>
<protein>
    <recommendedName>
        <fullName evidence="2">26S proteasome complex subunit SEM1</fullName>
    </recommendedName>
</protein>
<accession>A0A427AU72</accession>
<dbReference type="EMBL" id="AMZH03001310">
    <property type="protein sequence ID" value="RRT79790.1"/>
    <property type="molecule type" value="Genomic_DNA"/>
</dbReference>
<dbReference type="PANTHER" id="PTHR16771:SF0">
    <property type="entry name" value="26S PROTEASOME COMPLEX SUBUNIT SEM1"/>
    <property type="match status" value="1"/>
</dbReference>
<dbReference type="GO" id="GO:0000724">
    <property type="term" value="P:double-strand break repair via homologous recombination"/>
    <property type="evidence" value="ECO:0007669"/>
    <property type="project" value="TreeGrafter"/>
</dbReference>
<dbReference type="GO" id="GO:0006406">
    <property type="term" value="P:mRNA export from nucleus"/>
    <property type="evidence" value="ECO:0007669"/>
    <property type="project" value="UniProtKB-UniRule"/>
</dbReference>
<keyword evidence="2" id="KW-0647">Proteasome</keyword>
<proteinExistence type="inferred from homology"/>
<dbReference type="GO" id="GO:0043248">
    <property type="term" value="P:proteasome assembly"/>
    <property type="evidence" value="ECO:0007669"/>
    <property type="project" value="UniProtKB-UniRule"/>
</dbReference>
<dbReference type="PANTHER" id="PTHR16771">
    <property type="entry name" value="26 PROTEASOME COMPLEX SUBUNIT DSS1"/>
    <property type="match status" value="1"/>
</dbReference>
<feature type="non-terminal residue" evidence="4">
    <location>
        <position position="1"/>
    </location>
</feature>
<gene>
    <name evidence="4" type="ORF">B296_00015804</name>
</gene>
<reference evidence="4 5" key="1">
    <citation type="journal article" date="2014" name="Agronomy (Basel)">
        <title>A Draft Genome Sequence for Ensete ventricosum, the Drought-Tolerant Tree Against Hunger.</title>
        <authorList>
            <person name="Harrison J."/>
            <person name="Moore K.A."/>
            <person name="Paszkiewicz K."/>
            <person name="Jones T."/>
            <person name="Grant M."/>
            <person name="Ambacheew D."/>
            <person name="Muzemil S."/>
            <person name="Studholme D.J."/>
        </authorList>
    </citation>
    <scope>NUCLEOTIDE SEQUENCE [LARGE SCALE GENOMIC DNA]</scope>
</reference>
<dbReference type="GO" id="GO:0005634">
    <property type="term" value="C:nucleus"/>
    <property type="evidence" value="ECO:0007669"/>
    <property type="project" value="UniProtKB-SubCell"/>
</dbReference>
<organism evidence="4 5">
    <name type="scientific">Ensete ventricosum</name>
    <name type="common">Abyssinian banana</name>
    <name type="synonym">Musa ensete</name>
    <dbReference type="NCBI Taxonomy" id="4639"/>
    <lineage>
        <taxon>Eukaryota</taxon>
        <taxon>Viridiplantae</taxon>
        <taxon>Streptophyta</taxon>
        <taxon>Embryophyta</taxon>
        <taxon>Tracheophyta</taxon>
        <taxon>Spermatophyta</taxon>
        <taxon>Magnoliopsida</taxon>
        <taxon>Liliopsida</taxon>
        <taxon>Zingiberales</taxon>
        <taxon>Musaceae</taxon>
        <taxon>Ensete</taxon>
    </lineage>
</organism>
<comment type="subcellular location">
    <subcellularLocation>
        <location evidence="2">Nucleus</location>
    </subcellularLocation>
</comment>
<dbReference type="GO" id="GO:0008541">
    <property type="term" value="C:proteasome regulatory particle, lid subcomplex"/>
    <property type="evidence" value="ECO:0007669"/>
    <property type="project" value="UniProtKB-UniRule"/>
</dbReference>
<evidence type="ECO:0000256" key="1">
    <source>
        <dbReference type="ARBA" id="ARBA00034491"/>
    </source>
</evidence>
<dbReference type="AlphaFoldDB" id="A0A427AU72"/>
<evidence type="ECO:0000256" key="3">
    <source>
        <dbReference type="SAM" id="MobiDB-lite"/>
    </source>
</evidence>
<name>A0A427AU72_ENSVE</name>
<feature type="compositionally biased region" description="Acidic residues" evidence="3">
    <location>
        <begin position="179"/>
        <end position="190"/>
    </location>
</feature>
<comment type="similarity">
    <text evidence="1 2">Belongs to the DSS1/SEM1 family.</text>
</comment>
<evidence type="ECO:0000313" key="5">
    <source>
        <dbReference type="Proteomes" id="UP000287651"/>
    </source>
</evidence>
<feature type="compositionally biased region" description="Basic and acidic residues" evidence="3">
    <location>
        <begin position="150"/>
        <end position="174"/>
    </location>
</feature>
<comment type="function">
    <text evidence="2">Component of the 26S proteasome, a multiprotein complex involved in the ATP-dependent degradation of ubiquitinated proteins.</text>
</comment>
<evidence type="ECO:0000313" key="4">
    <source>
        <dbReference type="EMBL" id="RRT79790.1"/>
    </source>
</evidence>
<comment type="caution">
    <text evidence="4">The sequence shown here is derived from an EMBL/GenBank/DDBJ whole genome shotgun (WGS) entry which is preliminary data.</text>
</comment>